<name>A0A1B3SM36_9MOLU</name>
<gene>
    <name evidence="2" type="ORF">SHELI_v1c10480</name>
</gene>
<keyword evidence="3" id="KW-1185">Reference proteome</keyword>
<dbReference type="EMBL" id="CP017015">
    <property type="protein sequence ID" value="AOG60995.1"/>
    <property type="molecule type" value="Genomic_DNA"/>
</dbReference>
<dbReference type="InterPro" id="IPR007880">
    <property type="entry name" value="Spiralin"/>
</dbReference>
<protein>
    <recommendedName>
        <fullName evidence="4">Spiralin</fullName>
    </recommendedName>
</protein>
<dbReference type="GO" id="GO:0016020">
    <property type="term" value="C:membrane"/>
    <property type="evidence" value="ECO:0007669"/>
    <property type="project" value="InterPro"/>
</dbReference>
<sequence>MKKVLSFLMSVNLVGSSSIMAVSCKNYAREENRANLNAIYPSDRDWNILNVNSDDLETVKNAVIESLKKYKKVEVKETEDIIFENYVPPSSIDRGSIIVTAVPSSKVVTGSSIICFVIFKKDLKTLKDKYPIISPEANTEASAFMLIKKIIKQELDKEVNVKRTDAKVVSFNPATKESNGSIKVVAYDDSYLVEGEITFATKYAGSTNS</sequence>
<evidence type="ECO:0000313" key="3">
    <source>
        <dbReference type="Proteomes" id="UP000094378"/>
    </source>
</evidence>
<evidence type="ECO:0008006" key="4">
    <source>
        <dbReference type="Google" id="ProtNLM"/>
    </source>
</evidence>
<evidence type="ECO:0000256" key="1">
    <source>
        <dbReference type="SAM" id="SignalP"/>
    </source>
</evidence>
<organism evidence="2 3">
    <name type="scientific">Spiroplasma helicoides</name>
    <dbReference type="NCBI Taxonomy" id="216938"/>
    <lineage>
        <taxon>Bacteria</taxon>
        <taxon>Bacillati</taxon>
        <taxon>Mycoplasmatota</taxon>
        <taxon>Mollicutes</taxon>
        <taxon>Entomoplasmatales</taxon>
        <taxon>Spiroplasmataceae</taxon>
        <taxon>Spiroplasma</taxon>
    </lineage>
</organism>
<evidence type="ECO:0000313" key="2">
    <source>
        <dbReference type="EMBL" id="AOG60995.1"/>
    </source>
</evidence>
<keyword evidence="1" id="KW-0732">Signal</keyword>
<dbReference type="AlphaFoldDB" id="A0A1B3SM36"/>
<dbReference type="PROSITE" id="PS51257">
    <property type="entry name" value="PROKAR_LIPOPROTEIN"/>
    <property type="match status" value="1"/>
</dbReference>
<dbReference type="OrthoDB" id="401275at2"/>
<dbReference type="RefSeq" id="WP_069117371.1">
    <property type="nucleotide sequence ID" value="NZ_CP017015.1"/>
</dbReference>
<dbReference type="Proteomes" id="UP000094378">
    <property type="component" value="Chromosome"/>
</dbReference>
<feature type="signal peptide" evidence="1">
    <location>
        <begin position="1"/>
        <end position="21"/>
    </location>
</feature>
<proteinExistence type="predicted"/>
<feature type="chain" id="PRO_5008554087" description="Spiralin" evidence="1">
    <location>
        <begin position="22"/>
        <end position="209"/>
    </location>
</feature>
<accession>A0A1B3SM36</accession>
<reference evidence="2 3" key="1">
    <citation type="submission" date="2016-08" db="EMBL/GenBank/DDBJ databases">
        <title>Complete genome sequence of Spiroplasma helicoides TABS-2 (DSM 22551).</title>
        <authorList>
            <person name="Shen W.-Y."/>
            <person name="Lo W.-S."/>
            <person name="Lai Y.-C."/>
            <person name="Kuo C.-H."/>
        </authorList>
    </citation>
    <scope>NUCLEOTIDE SEQUENCE [LARGE SCALE GENOMIC DNA]</scope>
    <source>
        <strain evidence="2 3">TABS-2</strain>
    </source>
</reference>
<dbReference type="KEGG" id="shj:SHELI_v1c10480"/>
<dbReference type="Pfam" id="PF05215">
    <property type="entry name" value="Spiralin"/>
    <property type="match status" value="2"/>
</dbReference>
<dbReference type="STRING" id="216938.SHELI_v1c10480"/>